<dbReference type="InterPro" id="IPR027396">
    <property type="entry name" value="DsrEFH-like"/>
</dbReference>
<proteinExistence type="predicted"/>
<sequence length="110" mass="11913">MVKALVIISSSDVDKALTGMLWATNALKRGWAEDVEVIFFGPIEAEIARGNQRLLEAIAAYSQVKGTPLACKRVAEQGGFEEALKDKVKVEYVGAKIAELLGKGYTPLVF</sequence>
<dbReference type="Proteomes" id="UP000291213">
    <property type="component" value="Unassembled WGS sequence"/>
</dbReference>
<dbReference type="SUPFAM" id="SSF75169">
    <property type="entry name" value="DsrEFH-like"/>
    <property type="match status" value="1"/>
</dbReference>
<evidence type="ECO:0000313" key="1">
    <source>
        <dbReference type="EMBL" id="GBF08583.1"/>
    </source>
</evidence>
<organism evidence="1 2">
    <name type="scientific">Aeropyrum pernix</name>
    <dbReference type="NCBI Taxonomy" id="56636"/>
    <lineage>
        <taxon>Archaea</taxon>
        <taxon>Thermoproteota</taxon>
        <taxon>Thermoprotei</taxon>
        <taxon>Desulfurococcales</taxon>
        <taxon>Desulfurococcaceae</taxon>
        <taxon>Aeropyrum</taxon>
    </lineage>
</organism>
<comment type="caution">
    <text evidence="1">The sequence shown here is derived from an EMBL/GenBank/DDBJ whole genome shotgun (WGS) entry which is preliminary data.</text>
</comment>
<name>A0A401H854_AERPX</name>
<dbReference type="AlphaFoldDB" id="A0A401H854"/>
<reference evidence="1 2" key="1">
    <citation type="submission" date="2017-02" db="EMBL/GenBank/DDBJ databases">
        <title>isolation and characterization of a novel temperate virus Aeropyrum globular virus 1 infecting hyperthermophilic archaeon Aeropyrum.</title>
        <authorList>
            <person name="Yumiya M."/>
            <person name="Yoshida T."/>
            <person name="Sako Y."/>
        </authorList>
    </citation>
    <scope>NUCLEOTIDE SEQUENCE [LARGE SCALE GENOMIC DNA]</scope>
    <source>
        <strain evidence="1 2">YK1-12-2013</strain>
    </source>
</reference>
<evidence type="ECO:0008006" key="3">
    <source>
        <dbReference type="Google" id="ProtNLM"/>
    </source>
</evidence>
<evidence type="ECO:0000313" key="2">
    <source>
        <dbReference type="Proteomes" id="UP000291213"/>
    </source>
</evidence>
<accession>A0A401H854</accession>
<dbReference type="EMBL" id="BDMD01000011">
    <property type="protein sequence ID" value="GBF08583.1"/>
    <property type="molecule type" value="Genomic_DNA"/>
</dbReference>
<protein>
    <recommendedName>
        <fullName evidence="3">DsrE/DsrF-like family protein</fullName>
    </recommendedName>
</protein>
<dbReference type="Gene3D" id="3.40.1260.10">
    <property type="entry name" value="DsrEFH-like"/>
    <property type="match status" value="1"/>
</dbReference>
<gene>
    <name evidence="1" type="ORF">apy_03080</name>
</gene>
<dbReference type="OrthoDB" id="41780at2157"/>